<evidence type="ECO:0000313" key="1">
    <source>
        <dbReference type="EMBL" id="KAK9239544.1"/>
    </source>
</evidence>
<organism evidence="1 2">
    <name type="scientific">Lipomyces kononenkoae</name>
    <name type="common">Yeast</name>
    <dbReference type="NCBI Taxonomy" id="34357"/>
    <lineage>
        <taxon>Eukaryota</taxon>
        <taxon>Fungi</taxon>
        <taxon>Dikarya</taxon>
        <taxon>Ascomycota</taxon>
        <taxon>Saccharomycotina</taxon>
        <taxon>Lipomycetes</taxon>
        <taxon>Lipomycetales</taxon>
        <taxon>Lipomycetaceae</taxon>
        <taxon>Lipomyces</taxon>
    </lineage>
</organism>
<dbReference type="Proteomes" id="UP001433508">
    <property type="component" value="Unassembled WGS sequence"/>
</dbReference>
<sequence length="378" mass="42208">MASAASTGGGIDSAQKSLIETLTTILKLSNGLISIPIPYGIYASEVISLALTLLQYSYNPILFSNDLWTNLTNDGRKIDELSNFLLPVGAPFRRVLAVTAIAPKTNLTWDGAARDFRQSELLMTVLESWTKQIFYNMLLPLMAKGRTPTPSEAGSGPRRRQWSLKRLVSVKEMMDENAPADIMPVRAGYGSVTLQPAHIIPFSASRNSVLQAMLSKYVDKDVRILFSDDNINDPSNALLLDSLTHSAFSSFKFSIECQSGRYIFRKLAPNRKLHTFVLRHREGEEITFGHQSRDVTVPSRLICNIHHSIGRVLWMSGAAENIIKALADEDELNDGHLDGDYWDQVTSSYLQRQLRALSDLDELAINEHDERLESDPTI</sequence>
<comment type="caution">
    <text evidence="1">The sequence shown here is derived from an EMBL/GenBank/DDBJ whole genome shotgun (WGS) entry which is preliminary data.</text>
</comment>
<evidence type="ECO:0000313" key="2">
    <source>
        <dbReference type="Proteomes" id="UP001433508"/>
    </source>
</evidence>
<reference evidence="2" key="1">
    <citation type="journal article" date="2024" name="Front. Bioeng. Biotechnol.">
        <title>Genome-scale model development and genomic sequencing of the oleaginous clade Lipomyces.</title>
        <authorList>
            <person name="Czajka J.J."/>
            <person name="Han Y."/>
            <person name="Kim J."/>
            <person name="Mondo S.J."/>
            <person name="Hofstad B.A."/>
            <person name="Robles A."/>
            <person name="Haridas S."/>
            <person name="Riley R."/>
            <person name="LaButti K."/>
            <person name="Pangilinan J."/>
            <person name="Andreopoulos W."/>
            <person name="Lipzen A."/>
            <person name="Yan J."/>
            <person name="Wang M."/>
            <person name="Ng V."/>
            <person name="Grigoriev I.V."/>
            <person name="Spatafora J.W."/>
            <person name="Magnuson J.K."/>
            <person name="Baker S.E."/>
            <person name="Pomraning K.R."/>
        </authorList>
    </citation>
    <scope>NUCLEOTIDE SEQUENCE [LARGE SCALE GENOMIC DNA]</scope>
    <source>
        <strain evidence="2">CBS 7786</strain>
    </source>
</reference>
<gene>
    <name evidence="1" type="ORF">V1525DRAFT_448775</name>
</gene>
<dbReference type="EMBL" id="MU971345">
    <property type="protein sequence ID" value="KAK9239544.1"/>
    <property type="molecule type" value="Genomic_DNA"/>
</dbReference>
<proteinExistence type="predicted"/>
<name>A0ACC3T6Z7_LIPKO</name>
<accession>A0ACC3T6Z7</accession>
<keyword evidence="2" id="KW-1185">Reference proteome</keyword>
<protein>
    <submittedName>
        <fullName evidence="1">Uncharacterized protein</fullName>
    </submittedName>
</protein>